<evidence type="ECO:0000256" key="1">
    <source>
        <dbReference type="SAM" id="MobiDB-lite"/>
    </source>
</evidence>
<feature type="compositionally biased region" description="Basic and acidic residues" evidence="1">
    <location>
        <begin position="12"/>
        <end position="23"/>
    </location>
</feature>
<dbReference type="InterPro" id="IPR032675">
    <property type="entry name" value="LRR_dom_sf"/>
</dbReference>
<name>A0ABY6RZD2_PODCO</name>
<proteinExistence type="predicted"/>
<dbReference type="SUPFAM" id="SSF52047">
    <property type="entry name" value="RNI-like"/>
    <property type="match status" value="1"/>
</dbReference>
<accession>A0ABY6RZD2</accession>
<dbReference type="EMBL" id="LR026964">
    <property type="protein sequence ID" value="VBB73753.1"/>
    <property type="molecule type" value="Genomic_DNA"/>
</dbReference>
<evidence type="ECO:0000313" key="3">
    <source>
        <dbReference type="Proteomes" id="UP000280685"/>
    </source>
</evidence>
<organism evidence="2 3">
    <name type="scientific">Podospora comata</name>
    <dbReference type="NCBI Taxonomy" id="48703"/>
    <lineage>
        <taxon>Eukaryota</taxon>
        <taxon>Fungi</taxon>
        <taxon>Dikarya</taxon>
        <taxon>Ascomycota</taxon>
        <taxon>Pezizomycotina</taxon>
        <taxon>Sordariomycetes</taxon>
        <taxon>Sordariomycetidae</taxon>
        <taxon>Sordariales</taxon>
        <taxon>Podosporaceae</taxon>
        <taxon>Podospora</taxon>
    </lineage>
</organism>
<gene>
    <name evidence="2" type="ORF">PODCO_121654</name>
</gene>
<reference evidence="2" key="1">
    <citation type="submission" date="2018-02" db="EMBL/GenBank/DDBJ databases">
        <authorList>
            <person name="Silar P."/>
        </authorList>
    </citation>
    <scope>NUCLEOTIDE SEQUENCE [LARGE SCALE GENOMIC DNA]</scope>
    <source>
        <strain evidence="2">T</strain>
    </source>
</reference>
<evidence type="ECO:0000313" key="2">
    <source>
        <dbReference type="EMBL" id="VBB73753.1"/>
    </source>
</evidence>
<dbReference type="Gene3D" id="3.80.10.10">
    <property type="entry name" value="Ribonuclease Inhibitor"/>
    <property type="match status" value="1"/>
</dbReference>
<keyword evidence="3" id="KW-1185">Reference proteome</keyword>
<evidence type="ECO:0008006" key="4">
    <source>
        <dbReference type="Google" id="ProtNLM"/>
    </source>
</evidence>
<dbReference type="Proteomes" id="UP000280685">
    <property type="component" value="Chromosome 1"/>
</dbReference>
<protein>
    <recommendedName>
        <fullName evidence="4">F-box domain-containing protein</fullName>
    </recommendedName>
</protein>
<sequence>MQCLSEQGLAPERPDTTCSRWDHSPRPKIQVHLLFPSLCGSSCLPQTSPGPSSPPDMTLNLVKFPLEILLHICELLTHLHEPSLRCFALSNKYCYSVAGSLLFRSLTFNVTTPARLRAHVRKCSRLLQRDDAFHHVRRVVLVGDNDFRMTSQDNDEHSNDVEDADLPDCYRWQLGPAPSVDWDVNHQRLRGLPDHSDYDWNAFLTGRIQMDAVYDEDAKWSPLADLLGLLPALADLIYECPTQFPPCLLKALETKTQNHTRLHIRAFKLRMLEGASSAHTIARDSHELALITSPCLHSIWLGDYYDDRVIPNQEGRSILVGRQLDTLEQMMRTEGFIPNLREVHIWHKPPFFGDEIQPRPHPSGWLPEDLGAGREKQQPMVLEHLELGGGNRSHQITDIQLQRWTELADLSALRILELTAPVVESSLDTILSLQFPALTTLTFGCMKNPTPEYFDKVKRFFVSLPRLESLSVKGWDWSVAPLAPDQSNTTNTNYINPACCKSLQTLWLDHQSDVLSPTSRSSLNSPSEVAGLSAFCPRVETLSLSIRRSKSDADEAARYNAIATNFPRLKRLALTLDASPPFRELIPRRPGEVVPFEDQYAGRWGYTHGHIINVMVNSAVDERLVRQIWEAVASPGLEIMMVRAQGGMAFKMPPDLPPTMQTLSGVPPLNSYLNGLAREWVVDVINSRGEVRVKEIGGNAEGWKQRSDALYVCAMDPFIKHFRTLWPNTKEGSRGCYDDWESWPLAGASVGGIGHQES</sequence>
<feature type="region of interest" description="Disordered" evidence="1">
    <location>
        <begin position="1"/>
        <end position="23"/>
    </location>
</feature>